<feature type="region of interest" description="Disordered" evidence="3">
    <location>
        <begin position="264"/>
        <end position="289"/>
    </location>
</feature>
<dbReference type="InterPro" id="IPR022894">
    <property type="entry name" value="Oligoribonuclease"/>
</dbReference>
<keyword evidence="2" id="KW-0175">Coiled coil</keyword>
<dbReference type="Gene3D" id="2.80.10.70">
    <property type="entry name" value="Spindlin/Ssty"/>
    <property type="match status" value="1"/>
</dbReference>
<dbReference type="EMBL" id="UYJE01004851">
    <property type="protein sequence ID" value="VDI31956.1"/>
    <property type="molecule type" value="Genomic_DNA"/>
</dbReference>
<feature type="region of interest" description="Disordered" evidence="3">
    <location>
        <begin position="961"/>
        <end position="981"/>
    </location>
</feature>
<organism evidence="4 5">
    <name type="scientific">Mytilus galloprovincialis</name>
    <name type="common">Mediterranean mussel</name>
    <dbReference type="NCBI Taxonomy" id="29158"/>
    <lineage>
        <taxon>Eukaryota</taxon>
        <taxon>Metazoa</taxon>
        <taxon>Spiralia</taxon>
        <taxon>Lophotrochozoa</taxon>
        <taxon>Mollusca</taxon>
        <taxon>Bivalvia</taxon>
        <taxon>Autobranchia</taxon>
        <taxon>Pteriomorphia</taxon>
        <taxon>Mytilida</taxon>
        <taxon>Mytiloidea</taxon>
        <taxon>Mytilidae</taxon>
        <taxon>Mytilinae</taxon>
        <taxon>Mytilus</taxon>
    </lineage>
</organism>
<dbReference type="InterPro" id="IPR042567">
    <property type="entry name" value="SPIN/Ssty_sf"/>
</dbReference>
<evidence type="ECO:0000313" key="4">
    <source>
        <dbReference type="EMBL" id="VDI31956.1"/>
    </source>
</evidence>
<feature type="compositionally biased region" description="Basic and acidic residues" evidence="3">
    <location>
        <begin position="264"/>
        <end position="285"/>
    </location>
</feature>
<keyword evidence="5" id="KW-1185">Reference proteome</keyword>
<feature type="region of interest" description="Disordered" evidence="3">
    <location>
        <begin position="1093"/>
        <end position="1134"/>
    </location>
</feature>
<name>A0A8B6EDF8_MYTGA</name>
<feature type="compositionally biased region" description="Basic and acidic residues" evidence="3">
    <location>
        <begin position="1093"/>
        <end position="1107"/>
    </location>
</feature>
<keyword evidence="1" id="KW-0378">Hydrolase</keyword>
<feature type="compositionally biased region" description="Basic and acidic residues" evidence="3">
    <location>
        <begin position="324"/>
        <end position="333"/>
    </location>
</feature>
<evidence type="ECO:0000256" key="3">
    <source>
        <dbReference type="SAM" id="MobiDB-lite"/>
    </source>
</evidence>
<dbReference type="OrthoDB" id="6414146at2759"/>
<evidence type="ECO:0000313" key="5">
    <source>
        <dbReference type="Proteomes" id="UP000596742"/>
    </source>
</evidence>
<dbReference type="Proteomes" id="UP000596742">
    <property type="component" value="Unassembled WGS sequence"/>
</dbReference>
<evidence type="ECO:0000256" key="1">
    <source>
        <dbReference type="ARBA" id="ARBA00022722"/>
    </source>
</evidence>
<dbReference type="PANTHER" id="PTHR11046">
    <property type="entry name" value="OLIGORIBONUCLEASE, MITOCHONDRIAL"/>
    <property type="match status" value="1"/>
</dbReference>
<keyword evidence="1" id="KW-0540">Nuclease</keyword>
<gene>
    <name evidence="4" type="ORF">MGAL_10B069217</name>
</gene>
<proteinExistence type="predicted"/>
<dbReference type="PANTHER" id="PTHR11046:SF25">
    <property type="match status" value="1"/>
</dbReference>
<accession>A0A8B6EDF8</accession>
<dbReference type="GO" id="GO:0000175">
    <property type="term" value="F:3'-5'-RNA exonuclease activity"/>
    <property type="evidence" value="ECO:0007669"/>
    <property type="project" value="InterPro"/>
</dbReference>
<reference evidence="4" key="1">
    <citation type="submission" date="2018-11" db="EMBL/GenBank/DDBJ databases">
        <authorList>
            <person name="Alioto T."/>
            <person name="Alioto T."/>
        </authorList>
    </citation>
    <scope>NUCLEOTIDE SEQUENCE</scope>
</reference>
<evidence type="ECO:0000256" key="2">
    <source>
        <dbReference type="SAM" id="Coils"/>
    </source>
</evidence>
<protein>
    <submittedName>
        <fullName evidence="4">Uncharacterized protein</fullName>
    </submittedName>
</protein>
<comment type="caution">
    <text evidence="4">The sequence shown here is derived from an EMBL/GenBank/DDBJ whole genome shotgun (WGS) entry which is preliminary data.</text>
</comment>
<sequence>MDIRPRRPITYDDMRSIADYASRRFGTEYEVGPSGDGMVSGTQSTVSMADMVWSDIGKMQPRVSKLVGMIDGEACFPIYHFLRNHLDRVDHTTTTQVCMPLYPDARTRDDLEYLPECRRNGLTEADLLNIGASRKRSSGQMSLGLLMEVHRYLDKYSSINKVERFHGIVCSLFEVTKMTDTEKNTMHVRVKREVDRMKKMKKAKQTSQIEVLKRELFDMPGSSDVLVDRLKSLNRRVGEVSIPVEIRGLVESLANAFSAMQEEHEKLVTRNQQLEEEKKQTEQRGDATTTQYQKETEVLKLRLNGKSRQLKAARRLKDHYKEMADKERSKTEEIQQQQEVGRGAEGRVQEMSNTITELQREKVNLKEQVRYYKGIDNERPDNIFFSRRIDELKEEVAFWQGRYLECQEQMEAFLNQREIVTFHDGRYTDIIREVYMELMCMRVGAKNVPKIIKTVMEKITGMTPQRLPGSTFAKYMLLEAIARSVALVHLKEEIRASEGNITVGPDGTTKFGHHYGAISISLSGKTMCLGMRDMAGGDAEAYRKLLEGIITEMTGDDNDQVRQVAVKIKNTVSDQVSVNKKFVTLLSEWREKALPHVVENWDTLTVVQRERYITINYFFCGLHFLVGLSEQANKTLSLWESLVHSGGYSIAGESGTTRLVRTVCKAVQDRGCEKAGKPVQFRDFLHTQGQVKEVPLASFKGNRFNILFHNAAGVYYLLNDLLAFAEEHKAVNRLFTAVNADLSILSFQAGARALGIVSKMVTGPMWRFMEENGHVSELTPLYQQLYDAFTRLSTDASTLMKGEEFIFGEETVQKDKVFDKLVSPSPQLDNLTQQILELLFSSFKVVCSRQLKDHIEGGKYATGWSSEFLQESATVPRTNVGPERIFSQLDSLIRVMPRATTNAMEGIMMWTQNHTANWLGSLDEAHREQVLRQAREDSREQRQRYVERLADIRQQRQEALAMKREKKEAKGQRDREKNEELTQKLQKVGGFWKTPSETDTQLRSLGSEQRVKALQTQLTFRWYVLGTPNTGKILNVMAGGKYLSAEKLTANLKCVIRQAEDDREERQAVHQVSGQANPLSSTILQEEKEKFRKLAEKERQRHTEAPKKRQKTQGGTRSRRAVPNTPAPEKPEELIGKRVQHLIEEFDGSSRWYYGIITGLKVRRGKYMYSLVYDGETETFIFPLLDDMEKDELRIVPLDPAFLVGRRVDHRFRREADGEEFWYTGTVTGHDADAGLSTIAYDFEDADDDDDDDDNNSNVFEEPVIEDYQNGDVRILL</sequence>
<feature type="coiled-coil region" evidence="2">
    <location>
        <begin position="348"/>
        <end position="409"/>
    </location>
</feature>
<dbReference type="AlphaFoldDB" id="A0A8B6EDF8"/>
<feature type="region of interest" description="Disordered" evidence="3">
    <location>
        <begin position="324"/>
        <end position="348"/>
    </location>
</feature>